<evidence type="ECO:0000259" key="1">
    <source>
        <dbReference type="SMART" id="SM00901"/>
    </source>
</evidence>
<evidence type="ECO:0000313" key="2">
    <source>
        <dbReference type="EMBL" id="SHI12047.1"/>
    </source>
</evidence>
<dbReference type="InterPro" id="IPR014966">
    <property type="entry name" value="FRG-dom"/>
</dbReference>
<proteinExistence type="predicted"/>
<dbReference type="OrthoDB" id="9816036at2"/>
<feature type="domain" description="FRG" evidence="1">
    <location>
        <begin position="24"/>
        <end position="128"/>
    </location>
</feature>
<evidence type="ECO:0000313" key="3">
    <source>
        <dbReference type="Proteomes" id="UP000189796"/>
    </source>
</evidence>
<dbReference type="Proteomes" id="UP000189796">
    <property type="component" value="Chromosome I"/>
</dbReference>
<dbReference type="AlphaFoldDB" id="A0A1M5YJ39"/>
<gene>
    <name evidence="2" type="ORF">SAMN05443248_8390</name>
</gene>
<organism evidence="2 3">
    <name type="scientific">Bradyrhizobium erythrophlei</name>
    <dbReference type="NCBI Taxonomy" id="1437360"/>
    <lineage>
        <taxon>Bacteria</taxon>
        <taxon>Pseudomonadati</taxon>
        <taxon>Pseudomonadota</taxon>
        <taxon>Alphaproteobacteria</taxon>
        <taxon>Hyphomicrobiales</taxon>
        <taxon>Nitrobacteraceae</taxon>
        <taxon>Bradyrhizobium</taxon>
    </lineage>
</organism>
<protein>
    <submittedName>
        <fullName evidence="2">FRG domain-containing protein</fullName>
    </submittedName>
</protein>
<dbReference type="RefSeq" id="WP_079606418.1">
    <property type="nucleotide sequence ID" value="NZ_LT670817.1"/>
</dbReference>
<accession>A0A1M5YJ39</accession>
<dbReference type="SMART" id="SM00901">
    <property type="entry name" value="FRG"/>
    <property type="match status" value="1"/>
</dbReference>
<name>A0A1M5YJ39_9BRAD</name>
<sequence length="287" mass="32461">MGIKIINVKTAEAAFDVLTKLAVPDRNIVFRGHRQDSWRLESTLARHVRKGASTELAIIGMDEAISHFLACLAEVGKLPSPPMNNRAKLEYARHHGVPSPLIDFSHSPYVALWMAFDGVRPWDDGATAIYALDVNALGILWRKHVGSGAAFDDFRWSERREQFTAGYDLNVLRYLEFPLSWNTRMLRQMGVFVYDALQYGHRDVPYRDLEDFIDKGIDSTLDDKPVTTLHKIIVPNSAASEVFERLELMGITGTRLYDNHEGAAADVKNSYVFNRRTGYAHDVIVPK</sequence>
<dbReference type="EMBL" id="LT670817">
    <property type="protein sequence ID" value="SHI12047.1"/>
    <property type="molecule type" value="Genomic_DNA"/>
</dbReference>
<reference evidence="2 3" key="1">
    <citation type="submission" date="2016-11" db="EMBL/GenBank/DDBJ databases">
        <authorList>
            <person name="Jaros S."/>
            <person name="Januszkiewicz K."/>
            <person name="Wedrychowicz H."/>
        </authorList>
    </citation>
    <scope>NUCLEOTIDE SEQUENCE [LARGE SCALE GENOMIC DNA]</scope>
    <source>
        <strain evidence="2 3">GAS138</strain>
    </source>
</reference>
<dbReference type="Pfam" id="PF08867">
    <property type="entry name" value="FRG"/>
    <property type="match status" value="1"/>
</dbReference>